<evidence type="ECO:0000313" key="1">
    <source>
        <dbReference type="EMBL" id="RNI24754.1"/>
    </source>
</evidence>
<dbReference type="EMBL" id="RJJQ01000002">
    <property type="protein sequence ID" value="RNI24754.1"/>
    <property type="molecule type" value="Genomic_DNA"/>
</dbReference>
<proteinExistence type="predicted"/>
<reference evidence="1 2" key="1">
    <citation type="submission" date="2018-11" db="EMBL/GenBank/DDBJ databases">
        <title>Draft genome of Simplicispira Flexivirga sp. BO-16.</title>
        <authorList>
            <person name="Im W.T."/>
        </authorList>
    </citation>
    <scope>NUCLEOTIDE SEQUENCE [LARGE SCALE GENOMIC DNA]</scope>
    <source>
        <strain evidence="1 2">BO-16</strain>
    </source>
</reference>
<evidence type="ECO:0000313" key="2">
    <source>
        <dbReference type="Proteomes" id="UP000271678"/>
    </source>
</evidence>
<dbReference type="AlphaFoldDB" id="A0A3M9MGY1"/>
<accession>A0A3M9MGY1</accession>
<comment type="caution">
    <text evidence="1">The sequence shown here is derived from an EMBL/GenBank/DDBJ whole genome shotgun (WGS) entry which is preliminary data.</text>
</comment>
<protein>
    <submittedName>
        <fullName evidence="1">Uncharacterized protein</fullName>
    </submittedName>
</protein>
<name>A0A3M9MGY1_9MICO</name>
<organism evidence="1 2">
    <name type="scientific">Flexivirga caeni</name>
    <dbReference type="NCBI Taxonomy" id="2294115"/>
    <lineage>
        <taxon>Bacteria</taxon>
        <taxon>Bacillati</taxon>
        <taxon>Actinomycetota</taxon>
        <taxon>Actinomycetes</taxon>
        <taxon>Micrococcales</taxon>
        <taxon>Dermacoccaceae</taxon>
        <taxon>Flexivirga</taxon>
    </lineage>
</organism>
<keyword evidence="2" id="KW-1185">Reference proteome</keyword>
<dbReference type="Proteomes" id="UP000271678">
    <property type="component" value="Unassembled WGS sequence"/>
</dbReference>
<sequence>MLRKLESPLGFPWRFCSTNAGKVVAHGLQLLATQFNNRSEGKKDTITGMCGSRNLGIFLCG</sequence>
<gene>
    <name evidence="1" type="ORF">EFY87_03405</name>
</gene>